<protein>
    <recommendedName>
        <fullName evidence="3">tRNA (N(6)-L-threonylcarbamoyladenosine(37)-C(2))-methylthiotransferase</fullName>
        <ecNumber evidence="3">2.8.4.5</ecNumber>
    </recommendedName>
    <alternativeName>
        <fullName evidence="10">tRNA-t(6)A37 methylthiotransferase</fullName>
    </alternativeName>
</protein>
<dbReference type="CDD" id="cd01335">
    <property type="entry name" value="Radical_SAM"/>
    <property type="match status" value="1"/>
</dbReference>
<dbReference type="InterPro" id="IPR005839">
    <property type="entry name" value="Methylthiotransferase"/>
</dbReference>
<evidence type="ECO:0000256" key="6">
    <source>
        <dbReference type="ARBA" id="ARBA00022691"/>
    </source>
</evidence>
<keyword evidence="9" id="KW-0411">Iron-sulfur</keyword>
<evidence type="ECO:0000256" key="2">
    <source>
        <dbReference type="ARBA" id="ARBA00002399"/>
    </source>
</evidence>
<dbReference type="Proteomes" id="UP000223606">
    <property type="component" value="Chromosome 1"/>
</dbReference>
<evidence type="ECO:0000313" key="15">
    <source>
        <dbReference type="EMBL" id="SON57668.1"/>
    </source>
</evidence>
<comment type="catalytic activity">
    <reaction evidence="11">
        <text>N(6)-L-threonylcarbamoyladenosine(37) in tRNA + (sulfur carrier)-SH + AH2 + 2 S-adenosyl-L-methionine = 2-methylsulfanyl-N(6)-L-threonylcarbamoyladenosine(37) in tRNA + (sulfur carrier)-H + 5'-deoxyadenosine + L-methionine + A + S-adenosyl-L-homocysteine + 2 H(+)</text>
        <dbReference type="Rhea" id="RHEA:37075"/>
        <dbReference type="Rhea" id="RHEA-COMP:10163"/>
        <dbReference type="Rhea" id="RHEA-COMP:11092"/>
        <dbReference type="Rhea" id="RHEA-COMP:14737"/>
        <dbReference type="Rhea" id="RHEA-COMP:14739"/>
        <dbReference type="ChEBI" id="CHEBI:13193"/>
        <dbReference type="ChEBI" id="CHEBI:15378"/>
        <dbReference type="ChEBI" id="CHEBI:17319"/>
        <dbReference type="ChEBI" id="CHEBI:17499"/>
        <dbReference type="ChEBI" id="CHEBI:29917"/>
        <dbReference type="ChEBI" id="CHEBI:57844"/>
        <dbReference type="ChEBI" id="CHEBI:57856"/>
        <dbReference type="ChEBI" id="CHEBI:59789"/>
        <dbReference type="ChEBI" id="CHEBI:64428"/>
        <dbReference type="ChEBI" id="CHEBI:74418"/>
        <dbReference type="ChEBI" id="CHEBI:74420"/>
        <dbReference type="EC" id="2.8.4.5"/>
    </reaction>
</comment>
<comment type="cofactor">
    <cofactor evidence="1">
        <name>[4Fe-4S] cluster</name>
        <dbReference type="ChEBI" id="CHEBI:49883"/>
    </cofactor>
</comment>
<dbReference type="InterPro" id="IPR058240">
    <property type="entry name" value="rSAM_sf"/>
</dbReference>
<dbReference type="PROSITE" id="PS51449">
    <property type="entry name" value="MTTASE_N"/>
    <property type="match status" value="1"/>
</dbReference>
<dbReference type="EC" id="2.8.4.5" evidence="3"/>
<evidence type="ECO:0000256" key="10">
    <source>
        <dbReference type="ARBA" id="ARBA00031213"/>
    </source>
</evidence>
<dbReference type="GO" id="GO:0046872">
    <property type="term" value="F:metal ion binding"/>
    <property type="evidence" value="ECO:0007669"/>
    <property type="project" value="UniProtKB-KW"/>
</dbReference>
<keyword evidence="5 15" id="KW-0808">Transferase</keyword>
<keyword evidence="4" id="KW-0004">4Fe-4S</keyword>
<dbReference type="Pfam" id="PF04055">
    <property type="entry name" value="Radical_SAM"/>
    <property type="match status" value="1"/>
</dbReference>
<evidence type="ECO:0000256" key="11">
    <source>
        <dbReference type="ARBA" id="ARBA00051661"/>
    </source>
</evidence>
<evidence type="ECO:0000256" key="4">
    <source>
        <dbReference type="ARBA" id="ARBA00022485"/>
    </source>
</evidence>
<name>A0A2C9DC09_9HYPH</name>
<dbReference type="InterPro" id="IPR020612">
    <property type="entry name" value="Methylthiotransferase_CS"/>
</dbReference>
<dbReference type="Gene3D" id="3.80.30.20">
    <property type="entry name" value="tm_1862 like domain"/>
    <property type="match status" value="1"/>
</dbReference>
<evidence type="ECO:0000259" key="14">
    <source>
        <dbReference type="PROSITE" id="PS51918"/>
    </source>
</evidence>
<keyword evidence="7" id="KW-0479">Metal-binding</keyword>
<feature type="domain" description="Radical SAM core" evidence="14">
    <location>
        <begin position="171"/>
        <end position="404"/>
    </location>
</feature>
<keyword evidence="6" id="KW-0949">S-adenosyl-L-methionine</keyword>
<dbReference type="PROSITE" id="PS50926">
    <property type="entry name" value="TRAM"/>
    <property type="match status" value="1"/>
</dbReference>
<evidence type="ECO:0000256" key="1">
    <source>
        <dbReference type="ARBA" id="ARBA00001966"/>
    </source>
</evidence>
<keyword evidence="8" id="KW-0408">Iron</keyword>
<evidence type="ECO:0000313" key="16">
    <source>
        <dbReference type="Proteomes" id="UP000223606"/>
    </source>
</evidence>
<dbReference type="Pfam" id="PF00919">
    <property type="entry name" value="UPF0004"/>
    <property type="match status" value="1"/>
</dbReference>
<dbReference type="SFLD" id="SFLDG01082">
    <property type="entry name" value="B12-binding_domain_containing"/>
    <property type="match status" value="1"/>
</dbReference>
<dbReference type="PANTHER" id="PTHR11918">
    <property type="entry name" value="RADICAL SAM PROTEINS"/>
    <property type="match status" value="1"/>
</dbReference>
<evidence type="ECO:0000256" key="7">
    <source>
        <dbReference type="ARBA" id="ARBA00022723"/>
    </source>
</evidence>
<gene>
    <name evidence="15" type="primary">mtaB</name>
    <name evidence="15" type="ORF">HDIA_4127</name>
</gene>
<evidence type="ECO:0000256" key="3">
    <source>
        <dbReference type="ARBA" id="ARBA00013273"/>
    </source>
</evidence>
<sequence length="459" mass="50167">MFPFTRVRLNALCSTRKIPTTFGTAAHVAAGIASDMTIDVITFGCRLNTVESEVMKEKAKAAGLDNAVLVNTCAVTGEAVRQARQAIRRARRENPEARIIVSGCAAQTDPDMFAAMGEVDLVIGNMEKLGEAAYRDTAPAGADFGIGGLEKVRVNDIMSVTDTAGHLIEGIEGRTRAFVQVQNGCDHRCTFCIIPYGRGNSRSVPMGDAVDQIRRIVENGYREVVLTGVDLTSWGQDLPGAPKLGRLIRQVLKNVPDLERLRISSIDSIEVDPEFMAAIAEEERLMPHFHLSLQSGDDLILKRMKRRHLRADTIAFTDEVRRLRPDVVFGADIIAGFPTETEDAFANSLKIVDDCGLTHLHVFPYSPRPGTPAARMPQLDKALVKDRAARLREAGETALMRHFSAEVGRERRVLVERDGLGRSEHFTLVEIDGGAVGDIVPARITGHTERSLRAVALAA</sequence>
<dbReference type="InterPro" id="IPR006467">
    <property type="entry name" value="MiaB-like_bact"/>
</dbReference>
<reference evidence="16" key="1">
    <citation type="submission" date="2017-09" db="EMBL/GenBank/DDBJ databases">
        <title>Genome sequence of Nannocystis excedens DSM 71.</title>
        <authorList>
            <person name="Blom J."/>
        </authorList>
    </citation>
    <scope>NUCLEOTIDE SEQUENCE [LARGE SCALE GENOMIC DNA]</scope>
    <source>
        <strain evidence="16">type strain: E19</strain>
    </source>
</reference>
<dbReference type="GO" id="GO:0051539">
    <property type="term" value="F:4 iron, 4 sulfur cluster binding"/>
    <property type="evidence" value="ECO:0007669"/>
    <property type="project" value="UniProtKB-KW"/>
</dbReference>
<evidence type="ECO:0000256" key="8">
    <source>
        <dbReference type="ARBA" id="ARBA00023004"/>
    </source>
</evidence>
<dbReference type="InterPro" id="IPR038135">
    <property type="entry name" value="Methylthiotransferase_N_sf"/>
</dbReference>
<evidence type="ECO:0000259" key="13">
    <source>
        <dbReference type="PROSITE" id="PS51449"/>
    </source>
</evidence>
<dbReference type="PROSITE" id="PS01278">
    <property type="entry name" value="MTTASE_RADICAL"/>
    <property type="match status" value="1"/>
</dbReference>
<dbReference type="KEGG" id="hdi:HDIA_4127"/>
<feature type="domain" description="TRAM" evidence="12">
    <location>
        <begin position="404"/>
        <end position="458"/>
    </location>
</feature>
<keyword evidence="16" id="KW-1185">Reference proteome</keyword>
<dbReference type="EMBL" id="LT960614">
    <property type="protein sequence ID" value="SON57668.1"/>
    <property type="molecule type" value="Genomic_DNA"/>
</dbReference>
<dbReference type="InterPro" id="IPR007197">
    <property type="entry name" value="rSAM"/>
</dbReference>
<dbReference type="SFLD" id="SFLDS00029">
    <property type="entry name" value="Radical_SAM"/>
    <property type="match status" value="1"/>
</dbReference>
<dbReference type="SMART" id="SM00729">
    <property type="entry name" value="Elp3"/>
    <property type="match status" value="1"/>
</dbReference>
<evidence type="ECO:0000256" key="9">
    <source>
        <dbReference type="ARBA" id="ARBA00023014"/>
    </source>
</evidence>
<dbReference type="NCBIfam" id="TIGR00089">
    <property type="entry name" value="MiaB/RimO family radical SAM methylthiotransferase"/>
    <property type="match status" value="1"/>
</dbReference>
<dbReference type="InterPro" id="IPR006638">
    <property type="entry name" value="Elp3/MiaA/NifB-like_rSAM"/>
</dbReference>
<dbReference type="InterPro" id="IPR002792">
    <property type="entry name" value="TRAM_dom"/>
</dbReference>
<dbReference type="InterPro" id="IPR023404">
    <property type="entry name" value="rSAM_horseshoe"/>
</dbReference>
<dbReference type="NCBIfam" id="TIGR01579">
    <property type="entry name" value="MiaB-like-C"/>
    <property type="match status" value="1"/>
</dbReference>
<organism evidence="15 16">
    <name type="scientific">Hartmannibacter diazotrophicus</name>
    <dbReference type="NCBI Taxonomy" id="1482074"/>
    <lineage>
        <taxon>Bacteria</taxon>
        <taxon>Pseudomonadati</taxon>
        <taxon>Pseudomonadota</taxon>
        <taxon>Alphaproteobacteria</taxon>
        <taxon>Hyphomicrobiales</taxon>
        <taxon>Pleomorphomonadaceae</taxon>
        <taxon>Hartmannibacter</taxon>
    </lineage>
</organism>
<evidence type="ECO:0000259" key="12">
    <source>
        <dbReference type="PROSITE" id="PS50926"/>
    </source>
</evidence>
<dbReference type="AlphaFoldDB" id="A0A2C9DC09"/>
<comment type="function">
    <text evidence="2">Catalyzes the methylthiolation of N6-threonylcarbamoyladenosine (t(6)A), leading to the formation of 2-methylthio-N6-threonylcarbamoyladenosine (ms(2)t(6)A) at position 37 in tRNAs that read codons beginning with adenine.</text>
</comment>
<dbReference type="SUPFAM" id="SSF102114">
    <property type="entry name" value="Radical SAM enzymes"/>
    <property type="match status" value="1"/>
</dbReference>
<evidence type="ECO:0000256" key="5">
    <source>
        <dbReference type="ARBA" id="ARBA00022679"/>
    </source>
</evidence>
<dbReference type="InterPro" id="IPR013848">
    <property type="entry name" value="Methylthiotransferase_N"/>
</dbReference>
<feature type="domain" description="MTTase N-terminal" evidence="13">
    <location>
        <begin position="36"/>
        <end position="138"/>
    </location>
</feature>
<dbReference type="PANTHER" id="PTHR11918:SF45">
    <property type="entry name" value="THREONYLCARBAMOYLADENOSINE TRNA METHYLTHIOTRANSFERASE"/>
    <property type="match status" value="1"/>
</dbReference>
<accession>A0A2C9DC09</accession>
<dbReference type="PROSITE" id="PS51918">
    <property type="entry name" value="RADICAL_SAM"/>
    <property type="match status" value="1"/>
</dbReference>
<dbReference type="GO" id="GO:0035598">
    <property type="term" value="F:tRNA (N(6)-L-threonylcarbamoyladenosine(37)-C(2))-methylthiotransferase activity"/>
    <property type="evidence" value="ECO:0007669"/>
    <property type="project" value="UniProtKB-EC"/>
</dbReference>
<proteinExistence type="predicted"/>
<dbReference type="Gene3D" id="3.40.50.12160">
    <property type="entry name" value="Methylthiotransferase, N-terminal domain"/>
    <property type="match status" value="1"/>
</dbReference>